<sequence>MDAAGTPVLVSVDGNDAKLLCLDLGQDFAIIKQTIASHFNVAQISKISFLVTSYGVGPVSTELGADTLPLARLEPHLVFRATSGADVPASTSVTGPAPQDATTALNLLVQFAKRASAAEIPKTQLPPPGPQIWEIPPEVAAHFRTTTPRFLVRDCYQTAFDKMQSVFMAPSPPDLSTTKTRVVVLSGTPGIGKSLFFVYWFVRQLAGFPPGGRVLYLQQQLNNGFLYADGLWSRIAESQIKNILTTAPPADARAPPLFIVADSVDLASSRRAPRPDAVYWIPSQANFPAIDALFYPDPTQPPVFFQMTTAATHPIKNGRTQQFTRLASALHCREPISLVFVVPAHMKPYRPQVVANDFVAFNQYVLYIEPPSTTALTSPPRTDFAPDEIPPQILDDDVDDE</sequence>
<evidence type="ECO:0000313" key="3">
    <source>
        <dbReference type="Proteomes" id="UP001141327"/>
    </source>
</evidence>
<feature type="region of interest" description="Disordered" evidence="1">
    <location>
        <begin position="376"/>
        <end position="401"/>
    </location>
</feature>
<evidence type="ECO:0000313" key="2">
    <source>
        <dbReference type="EMBL" id="KAJ4453291.1"/>
    </source>
</evidence>
<name>A0ABQ8U4G0_9EUKA</name>
<dbReference type="InterPro" id="IPR052980">
    <property type="entry name" value="Crinkler_effector"/>
</dbReference>
<comment type="caution">
    <text evidence="2">The sequence shown here is derived from an EMBL/GenBank/DDBJ whole genome shotgun (WGS) entry which is preliminary data.</text>
</comment>
<dbReference type="Proteomes" id="UP001141327">
    <property type="component" value="Unassembled WGS sequence"/>
</dbReference>
<accession>A0ABQ8U4G0</accession>
<protein>
    <submittedName>
        <fullName evidence="2">Uncharacterized protein</fullName>
    </submittedName>
</protein>
<reference evidence="2" key="1">
    <citation type="journal article" date="2022" name="bioRxiv">
        <title>Genomics of Preaxostyla Flagellates Illuminates Evolutionary Transitions and the Path Towards Mitochondrial Loss.</title>
        <authorList>
            <person name="Novak L.V.F."/>
            <person name="Treitli S.C."/>
            <person name="Pyrih J."/>
            <person name="Halakuc P."/>
            <person name="Pipaliya S.V."/>
            <person name="Vacek V."/>
            <person name="Brzon O."/>
            <person name="Soukal P."/>
            <person name="Eme L."/>
            <person name="Dacks J.B."/>
            <person name="Karnkowska A."/>
            <person name="Elias M."/>
            <person name="Hampl V."/>
        </authorList>
    </citation>
    <scope>NUCLEOTIDE SEQUENCE</scope>
    <source>
        <strain evidence="2">RCP-MX</strain>
    </source>
</reference>
<organism evidence="2 3">
    <name type="scientific">Paratrimastix pyriformis</name>
    <dbReference type="NCBI Taxonomy" id="342808"/>
    <lineage>
        <taxon>Eukaryota</taxon>
        <taxon>Metamonada</taxon>
        <taxon>Preaxostyla</taxon>
        <taxon>Paratrimastigidae</taxon>
        <taxon>Paratrimastix</taxon>
    </lineage>
</organism>
<dbReference type="EMBL" id="JAPMOS010000284">
    <property type="protein sequence ID" value="KAJ4453291.1"/>
    <property type="molecule type" value="Genomic_DNA"/>
</dbReference>
<evidence type="ECO:0000256" key="1">
    <source>
        <dbReference type="SAM" id="MobiDB-lite"/>
    </source>
</evidence>
<keyword evidence="3" id="KW-1185">Reference proteome</keyword>
<gene>
    <name evidence="2" type="ORF">PAPYR_12266</name>
</gene>
<proteinExistence type="predicted"/>
<dbReference type="PANTHER" id="PTHR33129:SF1">
    <property type="entry name" value="ATP-BINDING PROTEIN"/>
    <property type="match status" value="1"/>
</dbReference>
<dbReference type="PANTHER" id="PTHR33129">
    <property type="entry name" value="PROTEIN KINASE DOMAIN-CONTAINING PROTEIN-RELATED"/>
    <property type="match status" value="1"/>
</dbReference>